<organism evidence="1 2">
    <name type="scientific">Streptomyces tsukubensis</name>
    <dbReference type="NCBI Taxonomy" id="83656"/>
    <lineage>
        <taxon>Bacteria</taxon>
        <taxon>Bacillati</taxon>
        <taxon>Actinomycetota</taxon>
        <taxon>Actinomycetes</taxon>
        <taxon>Kitasatosporales</taxon>
        <taxon>Streptomycetaceae</taxon>
        <taxon>Streptomyces</taxon>
    </lineage>
</organism>
<sequence>MVPDDRTVTAHSREQVVGRLRELSADSPKHTRDHRLHGAKQILYWLETFPGATWQQRWRNSTAYDRLRGWHPCHHRR</sequence>
<protein>
    <recommendedName>
        <fullName evidence="3">Transposase</fullName>
    </recommendedName>
</protein>
<comment type="caution">
    <text evidence="1">The sequence shown here is derived from an EMBL/GenBank/DDBJ whole genome shotgun (WGS) entry which is preliminary data.</text>
</comment>
<gene>
    <name evidence="1" type="ORF">B1H18_13345</name>
</gene>
<dbReference type="EMBL" id="MVFC01000008">
    <property type="protein sequence ID" value="OON80150.1"/>
    <property type="molecule type" value="Genomic_DNA"/>
</dbReference>
<accession>A0A1V4AAL4</accession>
<evidence type="ECO:0000313" key="2">
    <source>
        <dbReference type="Proteomes" id="UP000190539"/>
    </source>
</evidence>
<evidence type="ECO:0008006" key="3">
    <source>
        <dbReference type="Google" id="ProtNLM"/>
    </source>
</evidence>
<name>A0A1V4AAL4_9ACTN</name>
<evidence type="ECO:0000313" key="1">
    <source>
        <dbReference type="EMBL" id="OON80150.1"/>
    </source>
</evidence>
<dbReference type="Proteomes" id="UP000190539">
    <property type="component" value="Unassembled WGS sequence"/>
</dbReference>
<dbReference type="AlphaFoldDB" id="A0A1V4AAL4"/>
<keyword evidence="2" id="KW-1185">Reference proteome</keyword>
<proteinExistence type="predicted"/>
<reference evidence="1 2" key="1">
    <citation type="submission" date="2017-02" db="EMBL/GenBank/DDBJ databases">
        <title>Draft Genome Sequence of Streptomyces tsukubaensis F601, a Producer of the immunosuppressant tacrolimus FK506.</title>
        <authorList>
            <person name="Zong G."/>
            <person name="Zhong C."/>
            <person name="Fu J."/>
            <person name="Qin R."/>
            <person name="Cao G."/>
        </authorList>
    </citation>
    <scope>NUCLEOTIDE SEQUENCE [LARGE SCALE GENOMIC DNA]</scope>
    <source>
        <strain evidence="1 2">F601</strain>
    </source>
</reference>